<dbReference type="AlphaFoldDB" id="A0A1F6VGJ3"/>
<dbReference type="EMBL" id="MFTS01000001">
    <property type="protein sequence ID" value="OGI68722.1"/>
    <property type="molecule type" value="Genomic_DNA"/>
</dbReference>
<name>A0A1F6VGJ3_9BACT</name>
<keyword evidence="1" id="KW-1133">Transmembrane helix</keyword>
<protein>
    <submittedName>
        <fullName evidence="2">Uncharacterized protein</fullName>
    </submittedName>
</protein>
<sequence>METSNDIFGDTFLGSKWFNPDYLFNQGISFFTNFESVDPQIVFLYHSILFFLALFFLTVISYSTVRLFEIRSKEKKHLEHEIHEFAHHQAELLKKKKEGEAVSKNEQWVKTLSYLFSQHASDWKLAVIEADNMLDALTTQLGMKGANLGEKLKGTTTENFRSLRPAWEVHTIRNRIAHEGAFFELSQHEAKRVIALYEHIFREFGYI</sequence>
<evidence type="ECO:0000313" key="3">
    <source>
        <dbReference type="Proteomes" id="UP000178235"/>
    </source>
</evidence>
<evidence type="ECO:0000256" key="1">
    <source>
        <dbReference type="SAM" id="Phobius"/>
    </source>
</evidence>
<proteinExistence type="predicted"/>
<keyword evidence="1" id="KW-0812">Transmembrane</keyword>
<reference evidence="2 3" key="1">
    <citation type="journal article" date="2016" name="Nat. Commun.">
        <title>Thousands of microbial genomes shed light on interconnected biogeochemical processes in an aquifer system.</title>
        <authorList>
            <person name="Anantharaman K."/>
            <person name="Brown C.T."/>
            <person name="Hug L.A."/>
            <person name="Sharon I."/>
            <person name="Castelle C.J."/>
            <person name="Probst A.J."/>
            <person name="Thomas B.C."/>
            <person name="Singh A."/>
            <person name="Wilkins M.J."/>
            <person name="Karaoz U."/>
            <person name="Brodie E.L."/>
            <person name="Williams K.H."/>
            <person name="Hubbard S.S."/>
            <person name="Banfield J.F."/>
        </authorList>
    </citation>
    <scope>NUCLEOTIDE SEQUENCE [LARGE SCALE GENOMIC DNA]</scope>
</reference>
<organism evidence="2 3">
    <name type="scientific">Candidatus Nomurabacteria bacterium RIFCSPHIGHO2_01_FULL_42_15</name>
    <dbReference type="NCBI Taxonomy" id="1801742"/>
    <lineage>
        <taxon>Bacteria</taxon>
        <taxon>Candidatus Nomuraibacteriota</taxon>
    </lineage>
</organism>
<evidence type="ECO:0000313" key="2">
    <source>
        <dbReference type="EMBL" id="OGI68722.1"/>
    </source>
</evidence>
<comment type="caution">
    <text evidence="2">The sequence shown here is derived from an EMBL/GenBank/DDBJ whole genome shotgun (WGS) entry which is preliminary data.</text>
</comment>
<dbReference type="Proteomes" id="UP000178235">
    <property type="component" value="Unassembled WGS sequence"/>
</dbReference>
<feature type="transmembrane region" description="Helical" evidence="1">
    <location>
        <begin position="43"/>
        <end position="65"/>
    </location>
</feature>
<keyword evidence="1" id="KW-0472">Membrane</keyword>
<accession>A0A1F6VGJ3</accession>
<gene>
    <name evidence="2" type="ORF">A2738_00230</name>
</gene>